<accession>A0ABQ1XK81</accession>
<protein>
    <submittedName>
        <fullName evidence="1">Uncharacterized protein</fullName>
    </submittedName>
</protein>
<dbReference type="EMBL" id="BMKU01000005">
    <property type="protein sequence ID" value="GGG95988.1"/>
    <property type="molecule type" value="Genomic_DNA"/>
</dbReference>
<dbReference type="Pfam" id="PF17914">
    <property type="entry name" value="HopA1"/>
    <property type="match status" value="1"/>
</dbReference>
<evidence type="ECO:0000313" key="2">
    <source>
        <dbReference type="Proteomes" id="UP000596938"/>
    </source>
</evidence>
<dbReference type="InterPro" id="IPR040871">
    <property type="entry name" value="HopA1"/>
</dbReference>
<dbReference type="RefSeq" id="WP_188810492.1">
    <property type="nucleotide sequence ID" value="NZ_BAAAWV010000001.1"/>
</dbReference>
<keyword evidence="2" id="KW-1185">Reference proteome</keyword>
<organism evidence="1 2">
    <name type="scientific">Pseudarthrobacter polychromogenes</name>
    <dbReference type="NCBI Taxonomy" id="1676"/>
    <lineage>
        <taxon>Bacteria</taxon>
        <taxon>Bacillati</taxon>
        <taxon>Actinomycetota</taxon>
        <taxon>Actinomycetes</taxon>
        <taxon>Micrococcales</taxon>
        <taxon>Micrococcaceae</taxon>
        <taxon>Pseudarthrobacter</taxon>
    </lineage>
</organism>
<evidence type="ECO:0000313" key="1">
    <source>
        <dbReference type="EMBL" id="GGG95988.1"/>
    </source>
</evidence>
<comment type="caution">
    <text evidence="1">The sequence shown here is derived from an EMBL/GenBank/DDBJ whole genome shotgun (WGS) entry which is preliminary data.</text>
</comment>
<name>A0ABQ1XK81_9MICC</name>
<proteinExistence type="predicted"/>
<dbReference type="Proteomes" id="UP000596938">
    <property type="component" value="Unassembled WGS sequence"/>
</dbReference>
<sequence length="325" mass="34810">MSGSLLAPVPDVNTSALQVLSEAIVVDKSLQGATIQGVRLDLPDERYLEVSLANAIYRQFHACQNDSAGALRPQRVAALEEKFAAAIPVPEFEQSAIFLGPAETEGLRETHSLVSLDGIKVCLEKHLVVSDHTAHVMNANVIVNLPAARPAASPGFFYILGAAASRAAKPNRTVRLYVNVTEPDQAPSVWGSVLSTLETIGHRYSAKVLSDPAAYPRNDAIVAYIGDPGMEELHELAATIAGTPGVGSATSVFAERIAEGISIAEEPCDRRPTMRNLSFGQHRSLLYAKTLICSARENRSLDEELRRHLIAAGVDPARPAMNFAG</sequence>
<gene>
    <name evidence="1" type="ORF">GCM10011577_18890</name>
</gene>
<reference evidence="2" key="1">
    <citation type="journal article" date="2019" name="Int. J. Syst. Evol. Microbiol.">
        <title>The Global Catalogue of Microorganisms (GCM) 10K type strain sequencing project: providing services to taxonomists for standard genome sequencing and annotation.</title>
        <authorList>
            <consortium name="The Broad Institute Genomics Platform"/>
            <consortium name="The Broad Institute Genome Sequencing Center for Infectious Disease"/>
            <person name="Wu L."/>
            <person name="Ma J."/>
        </authorList>
    </citation>
    <scope>NUCLEOTIDE SEQUENCE [LARGE SCALE GENOMIC DNA]</scope>
    <source>
        <strain evidence="2">CGMCC 1.1927</strain>
    </source>
</reference>